<dbReference type="PROSITE" id="PS00455">
    <property type="entry name" value="AMP_BINDING"/>
    <property type="match status" value="1"/>
</dbReference>
<feature type="domain" description="Carrier" evidence="4">
    <location>
        <begin position="1002"/>
        <end position="1077"/>
    </location>
</feature>
<dbReference type="InterPro" id="IPR009081">
    <property type="entry name" value="PP-bd_ACP"/>
</dbReference>
<dbReference type="InterPro" id="IPR010071">
    <property type="entry name" value="AA_adenyl_dom"/>
</dbReference>
<dbReference type="SUPFAM" id="SSF53474">
    <property type="entry name" value="alpha/beta-Hydrolases"/>
    <property type="match status" value="1"/>
</dbReference>
<dbReference type="Gene3D" id="3.30.559.30">
    <property type="entry name" value="Nonribosomal peptide synthetase, condensation domain"/>
    <property type="match status" value="1"/>
</dbReference>
<dbReference type="InterPro" id="IPR001242">
    <property type="entry name" value="Condensation_dom"/>
</dbReference>
<dbReference type="RefSeq" id="WP_086111182.1">
    <property type="nucleotide sequence ID" value="NZ_CAWNHF010000112.1"/>
</dbReference>
<dbReference type="Gene3D" id="3.40.50.980">
    <property type="match status" value="2"/>
</dbReference>
<evidence type="ECO:0000256" key="2">
    <source>
        <dbReference type="ARBA" id="ARBA00022450"/>
    </source>
</evidence>
<dbReference type="InterPro" id="IPR000873">
    <property type="entry name" value="AMP-dep_synth/lig_dom"/>
</dbReference>
<dbReference type="Gene3D" id="2.30.38.10">
    <property type="entry name" value="Luciferase, Domain 3"/>
    <property type="match status" value="1"/>
</dbReference>
<dbReference type="SMART" id="SM01294">
    <property type="entry name" value="PKS_PP_betabranch"/>
    <property type="match status" value="1"/>
</dbReference>
<sequence>MKNKSDAIRSLSLDEIKKLARQKKTRTAAKTQGEIQRCTDIERKQFPLTSAQKSIWLLDQYLEDKRAYNNSYAFVCHMALEFNQEQVCQALTLLTRKHSILRTTFQVINGEIMQSISDDIIFDFVYEDIVAMPEEVKKSWIDKRALKEGCRNFDLSRGPLSYWRMIKTQLNEYVMMLTLHHIISDGWTINLFFRELMEIYFQLENGITPAVDDFLQFSDYALAENQWQINGYYDRGLAYWKKQLEGVQGILNIPTDAPRPARMSSAGSIVSQTLDSDLQKALSVLCRKHNVTLFHAMLTAWQVMLHFYSGQNEIIVGIPFANRNHASSRDLLGLFMNTLPLRGDVRAEFRFDEMLAQVHTNCAEAMLYQDVPFNIILENISFARSHQVNPLFQAMLSYQVFPHFYDDNQASIKPLKVDYGVSKTDLNLWVEEDGDKLLLTLYYNSILYRESTARQMLEHFQSILCQFVDNPHITLAQISLLSDEERSQYQTWSPQPQADCASVHQQFVLVAHNTPHQMAVRCDDSALNYQQVEEQSENLAQYLLAEGLQPGNVVGIHMEKGNDYVIAIMAILRAGGCYLPLDITLPRERLAYMIDDASAHWILTESDNVTFDGTTCLSIHLIPQFLTRHPLPNVAPDAPAYLIYTSGSTGTPKGIQVNHAQLACYCDNARQVLQQPAGAHYGMFSSFTTDLAHTMLFPALTSGGCLNIISNSTLQDPSRLAELFTRQTLDCIKITPSHLSALLQGENAAALLPSSLLILGGERVPWLLVKHLRALDARCRILNHYGPTESTVGVTTWEVMPDTHVPEGGYLPIGKPFPGVQLLILDNQFQPVADGLPGEICIGGAHLSAGYIGSHSHKNASAFIPHPLLKDERLYRSGDKGRRLTDGNIEYLGRIDRQVKIRGFRVELAEIEHVLHQCPGVTQAAALVKPVSDDEQQLLVFFALVPGWQQDEIKDYARARLPHFMLPDRWLWLESMPLTASGKINYTQLNTMALSRNTVSRRPQSETEYQLHQLYCDVLNLSDIDIDDKFFQLGGNSINALKLVMQINQQFGTALSLGQLIEHSSISQLAQFVEQASTSQALTSLVTLNKGDESQPTFLMVHPAGGNVLCYYPMLQPLESCYPVYGLQVADFSQIHDYDREISSLAAFYLRQAKDLLHRQKLIIGGWSLGATIAFEMGQQIASITGCAPTLLVFDQPAPQVRVDDAENMSDDDRLVYYAHKVAMFTGTHFNISQEKLAAMSHDERTYLFMSEFQRAGLIPASLSFKHFRYFLVILWAHINACDRYVGAPYAGNIVVAEALEDLPGRIRLPVPGLGWQSLADKAITILPAQGNHITMMNEPFITELIQRVKQVLL</sequence>
<dbReference type="InterPro" id="IPR020806">
    <property type="entry name" value="PKS_PP-bd"/>
</dbReference>
<dbReference type="Pfam" id="PF00668">
    <property type="entry name" value="Condensation"/>
    <property type="match status" value="1"/>
</dbReference>
<dbReference type="InterPro" id="IPR001031">
    <property type="entry name" value="Thioesterase"/>
</dbReference>
<dbReference type="InterPro" id="IPR025110">
    <property type="entry name" value="AMP-bd_C"/>
</dbReference>
<dbReference type="CDD" id="cd19531">
    <property type="entry name" value="LCL_NRPS-like"/>
    <property type="match status" value="1"/>
</dbReference>
<keyword evidence="2" id="KW-0596">Phosphopantetheine</keyword>
<dbReference type="InterPro" id="IPR029058">
    <property type="entry name" value="AB_hydrolase_fold"/>
</dbReference>
<dbReference type="SUPFAM" id="SSF47336">
    <property type="entry name" value="ACP-like"/>
    <property type="match status" value="1"/>
</dbReference>
<dbReference type="SUPFAM" id="SSF52777">
    <property type="entry name" value="CoA-dependent acyltransferases"/>
    <property type="match status" value="2"/>
</dbReference>
<accession>A0A1Y2ST88</accession>
<dbReference type="InterPro" id="IPR020845">
    <property type="entry name" value="AMP-binding_CS"/>
</dbReference>
<dbReference type="GO" id="GO:0031177">
    <property type="term" value="F:phosphopantetheine binding"/>
    <property type="evidence" value="ECO:0007669"/>
    <property type="project" value="InterPro"/>
</dbReference>
<dbReference type="SMART" id="SM00823">
    <property type="entry name" value="PKS_PP"/>
    <property type="match status" value="1"/>
</dbReference>
<comment type="cofactor">
    <cofactor evidence="1">
        <name>pantetheine 4'-phosphate</name>
        <dbReference type="ChEBI" id="CHEBI:47942"/>
    </cofactor>
</comment>
<dbReference type="Pfam" id="PF00975">
    <property type="entry name" value="Thioesterase"/>
    <property type="match status" value="1"/>
</dbReference>
<dbReference type="Pfam" id="PF13193">
    <property type="entry name" value="AMP-binding_C"/>
    <property type="match status" value="1"/>
</dbReference>
<dbReference type="PROSITE" id="PS50075">
    <property type="entry name" value="CARRIER"/>
    <property type="match status" value="1"/>
</dbReference>
<dbReference type="GO" id="GO:0043041">
    <property type="term" value="P:amino acid activation for nonribosomal peptide biosynthetic process"/>
    <property type="evidence" value="ECO:0007669"/>
    <property type="project" value="TreeGrafter"/>
</dbReference>
<keyword evidence="6" id="KW-1185">Reference proteome</keyword>
<dbReference type="PANTHER" id="PTHR45527">
    <property type="entry name" value="NONRIBOSOMAL PEPTIDE SYNTHETASE"/>
    <property type="match status" value="1"/>
</dbReference>
<comment type="caution">
    <text evidence="5">The sequence shown here is derived from an EMBL/GenBank/DDBJ whole genome shotgun (WGS) entry which is preliminary data.</text>
</comment>
<dbReference type="Gene3D" id="1.10.1200.10">
    <property type="entry name" value="ACP-like"/>
    <property type="match status" value="1"/>
</dbReference>
<dbReference type="GO" id="GO:0003824">
    <property type="term" value="F:catalytic activity"/>
    <property type="evidence" value="ECO:0007669"/>
    <property type="project" value="InterPro"/>
</dbReference>
<dbReference type="STRING" id="40578.Xbed_00301"/>
<evidence type="ECO:0000256" key="3">
    <source>
        <dbReference type="ARBA" id="ARBA00022553"/>
    </source>
</evidence>
<dbReference type="Proteomes" id="UP000194204">
    <property type="component" value="Unassembled WGS sequence"/>
</dbReference>
<name>A0A1Y2ST88_9GAMM</name>
<evidence type="ECO:0000256" key="1">
    <source>
        <dbReference type="ARBA" id="ARBA00001957"/>
    </source>
</evidence>
<dbReference type="FunFam" id="1.10.1200.10:FF:000005">
    <property type="entry name" value="Nonribosomal peptide synthetase 1"/>
    <property type="match status" value="1"/>
</dbReference>
<evidence type="ECO:0000313" key="6">
    <source>
        <dbReference type="Proteomes" id="UP000194204"/>
    </source>
</evidence>
<dbReference type="EMBL" id="MUBK01000002">
    <property type="protein sequence ID" value="OTA21555.1"/>
    <property type="molecule type" value="Genomic_DNA"/>
</dbReference>
<organism evidence="5 6">
    <name type="scientific">Xenorhabdus beddingii</name>
    <dbReference type="NCBI Taxonomy" id="40578"/>
    <lineage>
        <taxon>Bacteria</taxon>
        <taxon>Pseudomonadati</taxon>
        <taxon>Pseudomonadota</taxon>
        <taxon>Gammaproteobacteria</taxon>
        <taxon>Enterobacterales</taxon>
        <taxon>Morganellaceae</taxon>
        <taxon>Xenorhabdus</taxon>
    </lineage>
</organism>
<dbReference type="InterPro" id="IPR045851">
    <property type="entry name" value="AMP-bd_C_sf"/>
</dbReference>
<dbReference type="GO" id="GO:0005737">
    <property type="term" value="C:cytoplasm"/>
    <property type="evidence" value="ECO:0007669"/>
    <property type="project" value="TreeGrafter"/>
</dbReference>
<dbReference type="Gene3D" id="3.30.300.30">
    <property type="match status" value="1"/>
</dbReference>
<dbReference type="CDD" id="cd05930">
    <property type="entry name" value="A_NRPS"/>
    <property type="match status" value="1"/>
</dbReference>
<dbReference type="GO" id="GO:0044550">
    <property type="term" value="P:secondary metabolite biosynthetic process"/>
    <property type="evidence" value="ECO:0007669"/>
    <property type="project" value="TreeGrafter"/>
</dbReference>
<evidence type="ECO:0000313" key="5">
    <source>
        <dbReference type="EMBL" id="OTA21555.1"/>
    </source>
</evidence>
<dbReference type="Gene3D" id="3.30.559.10">
    <property type="entry name" value="Chloramphenicol acetyltransferase-like domain"/>
    <property type="match status" value="1"/>
</dbReference>
<reference evidence="5 6" key="1">
    <citation type="submission" date="2017-01" db="EMBL/GenBank/DDBJ databases">
        <title>Deconstructing symbiosis and pathogenesis requirements using a combined genomic-metabolomic approach.</title>
        <authorList>
            <person name="Tobias N.J."/>
            <person name="Wolff H."/>
            <person name="Djahanschiri B."/>
            <person name="Ebersberger I."/>
            <person name="Bode H.B."/>
        </authorList>
    </citation>
    <scope>NUCLEOTIDE SEQUENCE [LARGE SCALE GENOMIC DNA]</scope>
    <source>
        <strain evidence="5 6">DSM 4764</strain>
    </source>
</reference>
<evidence type="ECO:0000259" key="4">
    <source>
        <dbReference type="PROSITE" id="PS50075"/>
    </source>
</evidence>
<protein>
    <submittedName>
        <fullName evidence="5">Pyoverdine synthetase D</fullName>
    </submittedName>
</protein>
<dbReference type="InterPro" id="IPR006162">
    <property type="entry name" value="Ppantetheine_attach_site"/>
</dbReference>
<dbReference type="OrthoDB" id="9757559at2"/>
<dbReference type="Pfam" id="PF00501">
    <property type="entry name" value="AMP-binding"/>
    <property type="match status" value="1"/>
</dbReference>
<dbReference type="Pfam" id="PF00550">
    <property type="entry name" value="PP-binding"/>
    <property type="match status" value="1"/>
</dbReference>
<dbReference type="PANTHER" id="PTHR45527:SF1">
    <property type="entry name" value="FATTY ACID SYNTHASE"/>
    <property type="match status" value="1"/>
</dbReference>
<dbReference type="InterPro" id="IPR023213">
    <property type="entry name" value="CAT-like_dom_sf"/>
</dbReference>
<dbReference type="InterPro" id="IPR036736">
    <property type="entry name" value="ACP-like_sf"/>
</dbReference>
<gene>
    <name evidence="5" type="ORF">Xbed_00301</name>
</gene>
<dbReference type="NCBIfam" id="TIGR01733">
    <property type="entry name" value="AA-adenyl-dom"/>
    <property type="match status" value="1"/>
</dbReference>
<dbReference type="SUPFAM" id="SSF56801">
    <property type="entry name" value="Acetyl-CoA synthetase-like"/>
    <property type="match status" value="1"/>
</dbReference>
<dbReference type="PROSITE" id="PS00012">
    <property type="entry name" value="PHOSPHOPANTETHEINE"/>
    <property type="match status" value="1"/>
</dbReference>
<dbReference type="FunFam" id="3.40.50.980:FF:000001">
    <property type="entry name" value="Non-ribosomal peptide synthetase"/>
    <property type="match status" value="1"/>
</dbReference>
<dbReference type="Gene3D" id="3.40.50.1820">
    <property type="entry name" value="alpha/beta hydrolase"/>
    <property type="match status" value="1"/>
</dbReference>
<proteinExistence type="predicted"/>
<keyword evidence="3" id="KW-0597">Phosphoprotein</keyword>